<dbReference type="Proteomes" id="UP001608902">
    <property type="component" value="Unassembled WGS sequence"/>
</dbReference>
<dbReference type="EMBL" id="JBGFUD010000371">
    <property type="protein sequence ID" value="MFH4974392.1"/>
    <property type="molecule type" value="Genomic_DNA"/>
</dbReference>
<dbReference type="AlphaFoldDB" id="A0ABD6ED18"/>
<evidence type="ECO:0000259" key="2">
    <source>
        <dbReference type="Pfam" id="PF03016"/>
    </source>
</evidence>
<dbReference type="Pfam" id="PF03016">
    <property type="entry name" value="Exostosin_GT47"/>
    <property type="match status" value="1"/>
</dbReference>
<evidence type="ECO:0000313" key="3">
    <source>
        <dbReference type="EMBL" id="MFH4974392.1"/>
    </source>
</evidence>
<comment type="similarity">
    <text evidence="1">Belongs to the glycosyltransferase 47 family.</text>
</comment>
<keyword evidence="4" id="KW-1185">Reference proteome</keyword>
<dbReference type="GO" id="GO:0015012">
    <property type="term" value="P:heparan sulfate proteoglycan biosynthetic process"/>
    <property type="evidence" value="ECO:0007669"/>
    <property type="project" value="UniProtKB-ARBA"/>
</dbReference>
<name>A0ABD6ED18_9BILA</name>
<gene>
    <name evidence="3" type="ORF">AB6A40_001101</name>
</gene>
<protein>
    <recommendedName>
        <fullName evidence="2">Exostosin GT47 domain-containing protein</fullName>
    </recommendedName>
</protein>
<reference evidence="3 4" key="1">
    <citation type="submission" date="2024-08" db="EMBL/GenBank/DDBJ databases">
        <title>Gnathostoma spinigerum genome.</title>
        <authorList>
            <person name="Gonzalez-Bertolin B."/>
            <person name="Monzon S."/>
            <person name="Zaballos A."/>
            <person name="Jimenez P."/>
            <person name="Dekumyoy P."/>
            <person name="Varona S."/>
            <person name="Cuesta I."/>
            <person name="Sumanam S."/>
            <person name="Adisakwattana P."/>
            <person name="Gasser R.B."/>
            <person name="Hernandez-Gonzalez A."/>
            <person name="Young N.D."/>
            <person name="Perteguer M.J."/>
        </authorList>
    </citation>
    <scope>NUCLEOTIDE SEQUENCE [LARGE SCALE GENOMIC DNA]</scope>
    <source>
        <strain evidence="3">AL3</strain>
        <tissue evidence="3">Liver</tissue>
    </source>
</reference>
<dbReference type="PANTHER" id="PTHR11062:SF73">
    <property type="entry name" value="EXOSTOSIN-LIKE 3"/>
    <property type="match status" value="1"/>
</dbReference>
<organism evidence="3 4">
    <name type="scientific">Gnathostoma spinigerum</name>
    <dbReference type="NCBI Taxonomy" id="75299"/>
    <lineage>
        <taxon>Eukaryota</taxon>
        <taxon>Metazoa</taxon>
        <taxon>Ecdysozoa</taxon>
        <taxon>Nematoda</taxon>
        <taxon>Chromadorea</taxon>
        <taxon>Rhabditida</taxon>
        <taxon>Spirurina</taxon>
        <taxon>Gnathostomatomorpha</taxon>
        <taxon>Gnathostomatoidea</taxon>
        <taxon>Gnathostomatidae</taxon>
        <taxon>Gnathostoma</taxon>
    </lineage>
</organism>
<evidence type="ECO:0000313" key="4">
    <source>
        <dbReference type="Proteomes" id="UP001608902"/>
    </source>
</evidence>
<feature type="domain" description="Exostosin GT47" evidence="2">
    <location>
        <begin position="69"/>
        <end position="315"/>
    </location>
</feature>
<dbReference type="InterPro" id="IPR004263">
    <property type="entry name" value="Exostosin"/>
</dbReference>
<proteinExistence type="inferred from homology"/>
<dbReference type="PANTHER" id="PTHR11062">
    <property type="entry name" value="EXOSTOSIN HEPARAN SULFATE GLYCOSYLTRANSFERASE -RELATED"/>
    <property type="match status" value="1"/>
</dbReference>
<evidence type="ECO:0000256" key="1">
    <source>
        <dbReference type="ARBA" id="ARBA00010271"/>
    </source>
</evidence>
<sequence length="334" mass="38185">MRHRHCFIFLLAVILIFCCYILSLERELLTFGLRHKNLNVGVDDGIRRERTNCTLATCLDLLACFVRDDRLTVYVEPLISVYDQGNDIAPIVSKEFIEIRTAILQSEFSVDDPNDACLVLPGFDTLSMRRFADGAATLRKLLTAENRFARHNILMFVFAGQTIAAEKAIIARSQSFLSNFRYGFDVSIPMWVPYPSHYPPDVIPYKRKYLISVVLRYASKTARKTLLDVFGNREDIIFYEECPSKQKMESVCARDGKDVPINRALMVGNFTIIYDRIPAFELVLVHSFRANSIPVVISDSFVLPFDDVIAWDSYVPYFCLSFVQIAVLNTLKLT</sequence>
<dbReference type="InterPro" id="IPR040911">
    <property type="entry name" value="Exostosin_GT47"/>
</dbReference>
<comment type="caution">
    <text evidence="3">The sequence shown here is derived from an EMBL/GenBank/DDBJ whole genome shotgun (WGS) entry which is preliminary data.</text>
</comment>
<accession>A0ABD6ED18</accession>